<keyword evidence="1" id="KW-1133">Transmembrane helix</keyword>
<organism evidence="4 5">
    <name type="scientific">Cyclobacterium lianum</name>
    <dbReference type="NCBI Taxonomy" id="388280"/>
    <lineage>
        <taxon>Bacteria</taxon>
        <taxon>Pseudomonadati</taxon>
        <taxon>Bacteroidota</taxon>
        <taxon>Cytophagia</taxon>
        <taxon>Cytophagales</taxon>
        <taxon>Cyclobacteriaceae</taxon>
        <taxon>Cyclobacterium</taxon>
    </lineage>
</organism>
<evidence type="ECO:0000256" key="1">
    <source>
        <dbReference type="SAM" id="Phobius"/>
    </source>
</evidence>
<dbReference type="STRING" id="388280.SAMN04488057_102148"/>
<feature type="domain" description="FecR protein" evidence="2">
    <location>
        <begin position="124"/>
        <end position="210"/>
    </location>
</feature>
<feature type="transmembrane region" description="Helical" evidence="1">
    <location>
        <begin position="83"/>
        <end position="102"/>
    </location>
</feature>
<dbReference type="AlphaFoldDB" id="A0A1M7JSZ1"/>
<evidence type="ECO:0000313" key="4">
    <source>
        <dbReference type="EMBL" id="SHM56108.1"/>
    </source>
</evidence>
<dbReference type="InterPro" id="IPR032508">
    <property type="entry name" value="FecR_C"/>
</dbReference>
<dbReference type="Gene3D" id="3.55.50.30">
    <property type="match status" value="1"/>
</dbReference>
<dbReference type="Pfam" id="PF16344">
    <property type="entry name" value="FecR_C"/>
    <property type="match status" value="1"/>
</dbReference>
<dbReference type="InterPro" id="IPR012373">
    <property type="entry name" value="Ferrdict_sens_TM"/>
</dbReference>
<dbReference type="Pfam" id="PF04773">
    <property type="entry name" value="FecR"/>
    <property type="match status" value="1"/>
</dbReference>
<evidence type="ECO:0000259" key="2">
    <source>
        <dbReference type="Pfam" id="PF04773"/>
    </source>
</evidence>
<dbReference type="PANTHER" id="PTHR30273:SF2">
    <property type="entry name" value="PROTEIN FECR"/>
    <property type="match status" value="1"/>
</dbReference>
<dbReference type="RefSeq" id="WP_073092026.1">
    <property type="nucleotide sequence ID" value="NZ_FRCY01000002.1"/>
</dbReference>
<dbReference type="PANTHER" id="PTHR30273">
    <property type="entry name" value="PERIPLASMIC SIGNAL SENSOR AND SIGMA FACTOR ACTIVATOR FECR-RELATED"/>
    <property type="match status" value="1"/>
</dbReference>
<accession>A0A1M7JSZ1</accession>
<protein>
    <submittedName>
        <fullName evidence="4">FecR family protein</fullName>
    </submittedName>
</protein>
<reference evidence="4 5" key="1">
    <citation type="submission" date="2016-11" db="EMBL/GenBank/DDBJ databases">
        <authorList>
            <person name="Jaros S."/>
            <person name="Januszkiewicz K."/>
            <person name="Wedrychowicz H."/>
        </authorList>
    </citation>
    <scope>NUCLEOTIDE SEQUENCE [LARGE SCALE GENOMIC DNA]</scope>
    <source>
        <strain evidence="4 5">CGMCC 1.6102</strain>
    </source>
</reference>
<dbReference type="Proteomes" id="UP000184513">
    <property type="component" value="Unassembled WGS sequence"/>
</dbReference>
<name>A0A1M7JSZ1_9BACT</name>
<keyword evidence="1" id="KW-0472">Membrane</keyword>
<proteinExistence type="predicted"/>
<evidence type="ECO:0000259" key="3">
    <source>
        <dbReference type="Pfam" id="PF16344"/>
    </source>
</evidence>
<dbReference type="GO" id="GO:0016989">
    <property type="term" value="F:sigma factor antagonist activity"/>
    <property type="evidence" value="ECO:0007669"/>
    <property type="project" value="TreeGrafter"/>
</dbReference>
<sequence length="321" mass="36447">MEDQLLIKYLLGEANHNETNLVESWIQAEEQNRRHFEQLRWVWDSSASLLDKNAVDEEEAWRQFKHRRDIKNSPVPRSDISPVWFRIAGVVLLLITVGWLWATFLASPAAAWYTEVPLETLDEAKTEVLPDGSVLTLNKNSQLTYSQKLLGDRRLVSMGVGEVFFEVVKNKNRPFVVVANEMTLTVLGTSFKVQQSAEMIEVIVESGEVKVAFRKSAVTLGKDEKVLIHTRNGKIERSRTSNKLFRYFVDGRFVADSVALPVLVEALSRAYETPIAIGSETARNMSITTTLEYGSLENNLELIRQTLGLRIIHQDDSIIIE</sequence>
<dbReference type="Gene3D" id="2.60.120.1440">
    <property type="match status" value="1"/>
</dbReference>
<feature type="domain" description="Protein FecR C-terminal" evidence="3">
    <location>
        <begin position="253"/>
        <end position="320"/>
    </location>
</feature>
<dbReference type="OrthoDB" id="1452822at2"/>
<dbReference type="InterPro" id="IPR006860">
    <property type="entry name" value="FecR"/>
</dbReference>
<dbReference type="PIRSF" id="PIRSF018266">
    <property type="entry name" value="FecR"/>
    <property type="match status" value="1"/>
</dbReference>
<gene>
    <name evidence="4" type="ORF">SAMN04488057_102148</name>
</gene>
<keyword evidence="1" id="KW-0812">Transmembrane</keyword>
<dbReference type="EMBL" id="FRCY01000002">
    <property type="protein sequence ID" value="SHM56108.1"/>
    <property type="molecule type" value="Genomic_DNA"/>
</dbReference>
<keyword evidence="5" id="KW-1185">Reference proteome</keyword>
<evidence type="ECO:0000313" key="5">
    <source>
        <dbReference type="Proteomes" id="UP000184513"/>
    </source>
</evidence>